<keyword evidence="11" id="KW-1185">Reference proteome</keyword>
<keyword evidence="2 6" id="KW-0547">Nucleotide-binding</keyword>
<proteinExistence type="inferred from homology"/>
<dbReference type="InterPro" id="IPR019489">
    <property type="entry name" value="Clp_ATPase_C"/>
</dbReference>
<dbReference type="RefSeq" id="WP_379789087.1">
    <property type="nucleotide sequence ID" value="NZ_JBHSHL010000051.1"/>
</dbReference>
<keyword evidence="4 6" id="KW-0143">Chaperone</keyword>
<dbReference type="GO" id="GO:0005524">
    <property type="term" value="F:ATP binding"/>
    <property type="evidence" value="ECO:0007669"/>
    <property type="project" value="UniProtKB-KW"/>
</dbReference>
<keyword evidence="10" id="KW-0378">Hydrolase</keyword>
<evidence type="ECO:0000313" key="10">
    <source>
        <dbReference type="EMBL" id="MFC4805518.1"/>
    </source>
</evidence>
<comment type="similarity">
    <text evidence="6">Belongs to the ClpA/ClpB family.</text>
</comment>
<dbReference type="Gene3D" id="1.10.1780.10">
    <property type="entry name" value="Clp, N-terminal domain"/>
    <property type="match status" value="1"/>
</dbReference>
<dbReference type="PROSITE" id="PS51903">
    <property type="entry name" value="CLP_R"/>
    <property type="match status" value="1"/>
</dbReference>
<comment type="caution">
    <text evidence="10">The sequence shown here is derived from an EMBL/GenBank/DDBJ whole genome shotgun (WGS) entry which is preliminary data.</text>
</comment>
<dbReference type="InterPro" id="IPR050130">
    <property type="entry name" value="ClpA_ClpB"/>
</dbReference>
<evidence type="ECO:0000256" key="2">
    <source>
        <dbReference type="ARBA" id="ARBA00022741"/>
    </source>
</evidence>
<feature type="coiled-coil region" evidence="7">
    <location>
        <begin position="416"/>
        <end position="466"/>
    </location>
</feature>
<dbReference type="GO" id="GO:0008233">
    <property type="term" value="F:peptidase activity"/>
    <property type="evidence" value="ECO:0007669"/>
    <property type="project" value="UniProtKB-KW"/>
</dbReference>
<organism evidence="10 11">
    <name type="scientific">Filifactor villosus</name>
    <dbReference type="NCBI Taxonomy" id="29374"/>
    <lineage>
        <taxon>Bacteria</taxon>
        <taxon>Bacillati</taxon>
        <taxon>Bacillota</taxon>
        <taxon>Clostridia</taxon>
        <taxon>Peptostreptococcales</taxon>
        <taxon>Filifactoraceae</taxon>
        <taxon>Filifactor</taxon>
    </lineage>
</organism>
<reference evidence="11" key="1">
    <citation type="journal article" date="2019" name="Int. J. Syst. Evol. Microbiol.">
        <title>The Global Catalogue of Microorganisms (GCM) 10K type strain sequencing project: providing services to taxonomists for standard genome sequencing and annotation.</title>
        <authorList>
            <consortium name="The Broad Institute Genomics Platform"/>
            <consortium name="The Broad Institute Genome Sequencing Center for Infectious Disease"/>
            <person name="Wu L."/>
            <person name="Ma J."/>
        </authorList>
    </citation>
    <scope>NUCLEOTIDE SEQUENCE [LARGE SCALE GENOMIC DNA]</scope>
    <source>
        <strain evidence="11">CCUG 46385</strain>
    </source>
</reference>
<dbReference type="InterPro" id="IPR027417">
    <property type="entry name" value="P-loop_NTPase"/>
</dbReference>
<dbReference type="SMART" id="SM00382">
    <property type="entry name" value="AAA"/>
    <property type="match status" value="2"/>
</dbReference>
<dbReference type="Gene3D" id="1.10.8.60">
    <property type="match status" value="2"/>
</dbReference>
<dbReference type="InterPro" id="IPR003959">
    <property type="entry name" value="ATPase_AAA_core"/>
</dbReference>
<dbReference type="InterPro" id="IPR003593">
    <property type="entry name" value="AAA+_ATPase"/>
</dbReference>
<evidence type="ECO:0000259" key="8">
    <source>
        <dbReference type="PROSITE" id="PS50151"/>
    </source>
</evidence>
<dbReference type="InterPro" id="IPR001270">
    <property type="entry name" value="ClpA/B"/>
</dbReference>
<dbReference type="InterPro" id="IPR004176">
    <property type="entry name" value="Clp_R_N"/>
</dbReference>
<dbReference type="InterPro" id="IPR036628">
    <property type="entry name" value="Clp_N_dom_sf"/>
</dbReference>
<dbReference type="InterPro" id="IPR018368">
    <property type="entry name" value="ClpA/B_CS1"/>
</dbReference>
<keyword evidence="1 5" id="KW-0677">Repeat</keyword>
<dbReference type="InterPro" id="IPR001943">
    <property type="entry name" value="UVR_dom"/>
</dbReference>
<dbReference type="GO" id="GO:0006508">
    <property type="term" value="P:proteolysis"/>
    <property type="evidence" value="ECO:0007669"/>
    <property type="project" value="UniProtKB-KW"/>
</dbReference>
<evidence type="ECO:0000259" key="9">
    <source>
        <dbReference type="PROSITE" id="PS51903"/>
    </source>
</evidence>
<accession>A0ABV9QNK4</accession>
<dbReference type="Pfam" id="PF02861">
    <property type="entry name" value="Clp_N"/>
    <property type="match status" value="1"/>
</dbReference>
<dbReference type="PANTHER" id="PTHR11638">
    <property type="entry name" value="ATP-DEPENDENT CLP PROTEASE"/>
    <property type="match status" value="1"/>
</dbReference>
<gene>
    <name evidence="10" type="ORF">ACFO4R_10590</name>
</gene>
<evidence type="ECO:0000256" key="4">
    <source>
        <dbReference type="ARBA" id="ARBA00023186"/>
    </source>
</evidence>
<evidence type="ECO:0000313" key="11">
    <source>
        <dbReference type="Proteomes" id="UP001595916"/>
    </source>
</evidence>
<dbReference type="EMBL" id="JBHSHL010000051">
    <property type="protein sequence ID" value="MFC4805518.1"/>
    <property type="molecule type" value="Genomic_DNA"/>
</dbReference>
<dbReference type="SMART" id="SM01086">
    <property type="entry name" value="ClpB_D2-small"/>
    <property type="match status" value="1"/>
</dbReference>
<evidence type="ECO:0000256" key="5">
    <source>
        <dbReference type="PROSITE-ProRule" id="PRU01251"/>
    </source>
</evidence>
<dbReference type="Pfam" id="PF07724">
    <property type="entry name" value="AAA_2"/>
    <property type="match status" value="1"/>
</dbReference>
<dbReference type="PROSITE" id="PS00871">
    <property type="entry name" value="CLPAB_2"/>
    <property type="match status" value="1"/>
</dbReference>
<dbReference type="CDD" id="cd19499">
    <property type="entry name" value="RecA-like_ClpB_Hsp104-like"/>
    <property type="match status" value="1"/>
</dbReference>
<protein>
    <submittedName>
        <fullName evidence="10">ATP-dependent Clp protease ATP-binding subunit</fullName>
    </submittedName>
</protein>
<dbReference type="InterPro" id="IPR041546">
    <property type="entry name" value="ClpA/ClpB_AAA_lid"/>
</dbReference>
<sequence>MMKNFTEKANRALELASQKAAEMGHNFLGSEHLLYGLLAENTGIASKVLKEFNVSKEALSKMIELMDGRNDEKITRVEVTARVKNIFELSNAISNQLGTNYVGTEHLLLSLIHQKDNLANRILRDMGVNTSYLREETMRQMQGMAPLGTSERQEDVSRSKDETPVIDEYGDDLTKKASENRLDPVIGRDNEVERIIQILSRRTKNNPVLIGDPGVGKTAIIEGLAQRVINKEVPETLLGKRIVTLEMGSLVAGSKYRGEFEERIQKVVEELKESNNVILFIDEIHTLVGAGATEGSLDAANIMKPALARGEVQVIGATTIDEYRKNIEKDSALERRFQTVMVEEPTVEDTLAILKGLRDKYEAHHKVKITDEALAAAVKLSSRYITDRFLPDKAIDLIDEAASKVRLRKSTHPDDVRDKEKELEKLKNEKEEAVANQEFEKAARLRDTEKQIYEELQAEKREWENKTKIKEGFVVENDIASIVSAWTKIPVDKMQETESERLLKLESILHERVIGQDEAVVAVSKAIRRARTGIKDAKKPIGSFIFLGPTGVGKTELSKALAEAMFSSEDDIIRLDMSEYMEKHSVSKLIGSPPGYVGYEEGGQLTEKIRRKPYSVILLDEIEKAHPDVFNMLLQILDDGRLTDSQGRTVDFKNTVIIMTSNLGASVSTNTRTMGFDTGAAEEEKEKSEFQKMKEKVMKEVKRHFRPEFINRVDDIIVFHALREKDMEAIVGLLVKDLQSRLSDRDIKIKITAPAMKLIQEEGFDREYGARPLKRALQKLVEDEISDRILRGEITDHNTVDIVKKDGGLDFKVICDKEPREEREGTEK</sequence>
<keyword evidence="7" id="KW-0175">Coiled coil</keyword>
<evidence type="ECO:0000256" key="3">
    <source>
        <dbReference type="ARBA" id="ARBA00022840"/>
    </source>
</evidence>
<keyword evidence="10" id="KW-0645">Protease</keyword>
<dbReference type="PANTHER" id="PTHR11638:SF18">
    <property type="entry name" value="HEAT SHOCK PROTEIN 104"/>
    <property type="match status" value="1"/>
</dbReference>
<keyword evidence="3 6" id="KW-0067">ATP-binding</keyword>
<feature type="domain" description="Clp R" evidence="9">
    <location>
        <begin position="1"/>
        <end position="144"/>
    </location>
</feature>
<feature type="domain" description="UVR" evidence="8">
    <location>
        <begin position="420"/>
        <end position="455"/>
    </location>
</feature>
<dbReference type="SUPFAM" id="SSF52540">
    <property type="entry name" value="P-loop containing nucleoside triphosphate hydrolases"/>
    <property type="match status" value="2"/>
</dbReference>
<evidence type="ECO:0000256" key="7">
    <source>
        <dbReference type="SAM" id="Coils"/>
    </source>
</evidence>
<dbReference type="Pfam" id="PF10431">
    <property type="entry name" value="ClpB_D2-small"/>
    <property type="match status" value="1"/>
</dbReference>
<dbReference type="Pfam" id="PF17871">
    <property type="entry name" value="AAA_lid_9"/>
    <property type="match status" value="1"/>
</dbReference>
<name>A0ABV9QNK4_9FIRM</name>
<dbReference type="Gene3D" id="3.40.50.300">
    <property type="entry name" value="P-loop containing nucleotide triphosphate hydrolases"/>
    <property type="match status" value="2"/>
</dbReference>
<dbReference type="Gene3D" id="4.10.860.10">
    <property type="entry name" value="UVR domain"/>
    <property type="match status" value="1"/>
</dbReference>
<dbReference type="CDD" id="cd00009">
    <property type="entry name" value="AAA"/>
    <property type="match status" value="1"/>
</dbReference>
<dbReference type="PROSITE" id="PS00870">
    <property type="entry name" value="CLPAB_1"/>
    <property type="match status" value="1"/>
</dbReference>
<evidence type="ECO:0000256" key="1">
    <source>
        <dbReference type="ARBA" id="ARBA00022737"/>
    </source>
</evidence>
<dbReference type="PROSITE" id="PS50151">
    <property type="entry name" value="UVR"/>
    <property type="match status" value="1"/>
</dbReference>
<evidence type="ECO:0000256" key="6">
    <source>
        <dbReference type="RuleBase" id="RU004432"/>
    </source>
</evidence>
<dbReference type="PRINTS" id="PR00300">
    <property type="entry name" value="CLPPROTEASEA"/>
</dbReference>
<dbReference type="SUPFAM" id="SSF81923">
    <property type="entry name" value="Double Clp-N motif"/>
    <property type="match status" value="1"/>
</dbReference>
<dbReference type="Proteomes" id="UP001595916">
    <property type="component" value="Unassembled WGS sequence"/>
</dbReference>
<dbReference type="InterPro" id="IPR028299">
    <property type="entry name" value="ClpA/B_CS2"/>
</dbReference>
<dbReference type="Pfam" id="PF00004">
    <property type="entry name" value="AAA"/>
    <property type="match status" value="1"/>
</dbReference>